<keyword evidence="5" id="KW-0460">Magnesium</keyword>
<comment type="catalytic activity">
    <reaction evidence="5">
        <text>(6S)-5-formyl-5,6,7,8-tetrahydrofolate + ATP = (6R)-5,10-methenyltetrahydrofolate + ADP + phosphate</text>
        <dbReference type="Rhea" id="RHEA:10488"/>
        <dbReference type="ChEBI" id="CHEBI:30616"/>
        <dbReference type="ChEBI" id="CHEBI:43474"/>
        <dbReference type="ChEBI" id="CHEBI:57455"/>
        <dbReference type="ChEBI" id="CHEBI:57457"/>
        <dbReference type="ChEBI" id="CHEBI:456216"/>
        <dbReference type="EC" id="6.3.3.2"/>
    </reaction>
</comment>
<keyword evidence="7" id="KW-1185">Reference proteome</keyword>
<dbReference type="InterPro" id="IPR024185">
    <property type="entry name" value="FTHF_cligase-like_sf"/>
</dbReference>
<evidence type="ECO:0000256" key="2">
    <source>
        <dbReference type="ARBA" id="ARBA00022741"/>
    </source>
</evidence>
<keyword evidence="3 4" id="KW-0067">ATP-binding</keyword>
<dbReference type="InterPro" id="IPR037171">
    <property type="entry name" value="NagB/RpiA_transferase-like"/>
</dbReference>
<dbReference type="PANTHER" id="PTHR23407:SF1">
    <property type="entry name" value="5-FORMYLTETRAHYDROFOLATE CYCLO-LIGASE"/>
    <property type="match status" value="1"/>
</dbReference>
<reference evidence="7" key="1">
    <citation type="submission" date="2011-07" db="EMBL/GenBank/DDBJ databases">
        <title>The complete genome of Cyclobacterium marinum DSM 745.</title>
        <authorList>
            <person name="Lucas S."/>
            <person name="Han J."/>
            <person name="Lapidus A."/>
            <person name="Bruce D."/>
            <person name="Goodwin L."/>
            <person name="Pitluck S."/>
            <person name="Peters L."/>
            <person name="Kyrpides N."/>
            <person name="Mavromatis K."/>
            <person name="Ivanova N."/>
            <person name="Ovchinnikova G."/>
            <person name="Chertkov O."/>
            <person name="Detter J.C."/>
            <person name="Tapia R."/>
            <person name="Han C."/>
            <person name="Land M."/>
            <person name="Hauser L."/>
            <person name="Markowitz V."/>
            <person name="Cheng J.-F."/>
            <person name="Hugenholtz P."/>
            <person name="Woyke T."/>
            <person name="Wu D."/>
            <person name="Tindall B."/>
            <person name="Schuetze A."/>
            <person name="Brambilla E."/>
            <person name="Klenk H.-P."/>
            <person name="Eisen J.A."/>
        </authorList>
    </citation>
    <scope>NUCLEOTIDE SEQUENCE [LARGE SCALE GENOMIC DNA]</scope>
    <source>
        <strain evidence="7">ATCC 25205 / DSM 745 / LMG 13164 / NCIMB 1802</strain>
    </source>
</reference>
<dbReference type="GO" id="GO:0046872">
    <property type="term" value="F:metal ion binding"/>
    <property type="evidence" value="ECO:0007669"/>
    <property type="project" value="UniProtKB-KW"/>
</dbReference>
<organism evidence="6 7">
    <name type="scientific">Cyclobacterium marinum (strain ATCC 25205 / DSM 745 / LMG 13164 / NCIMB 1802)</name>
    <name type="common">Flectobacillus marinus</name>
    <dbReference type="NCBI Taxonomy" id="880070"/>
    <lineage>
        <taxon>Bacteria</taxon>
        <taxon>Pseudomonadati</taxon>
        <taxon>Bacteroidota</taxon>
        <taxon>Cytophagia</taxon>
        <taxon>Cytophagales</taxon>
        <taxon>Cyclobacteriaceae</taxon>
        <taxon>Cyclobacterium</taxon>
    </lineage>
</organism>
<evidence type="ECO:0000313" key="6">
    <source>
        <dbReference type="EMBL" id="AEL25116.1"/>
    </source>
</evidence>
<evidence type="ECO:0000256" key="1">
    <source>
        <dbReference type="ARBA" id="ARBA00010638"/>
    </source>
</evidence>
<protein>
    <recommendedName>
        <fullName evidence="5">5-formyltetrahydrofolate cyclo-ligase</fullName>
        <ecNumber evidence="5">6.3.3.2</ecNumber>
    </recommendedName>
</protein>
<dbReference type="eggNOG" id="COG0212">
    <property type="taxonomic scope" value="Bacteria"/>
</dbReference>
<dbReference type="Proteomes" id="UP000001635">
    <property type="component" value="Chromosome"/>
</dbReference>
<dbReference type="Gene3D" id="3.40.50.10420">
    <property type="entry name" value="NagB/RpiA/CoA transferase-like"/>
    <property type="match status" value="1"/>
</dbReference>
<dbReference type="RefSeq" id="WP_014019413.1">
    <property type="nucleotide sequence ID" value="NC_015914.1"/>
</dbReference>
<dbReference type="EMBL" id="CP002955">
    <property type="protein sequence ID" value="AEL25116.1"/>
    <property type="molecule type" value="Genomic_DNA"/>
</dbReference>
<dbReference type="PANTHER" id="PTHR23407">
    <property type="entry name" value="ATPASE INHIBITOR/5-FORMYLTETRAHYDROFOLATE CYCLO-LIGASE"/>
    <property type="match status" value="1"/>
</dbReference>
<dbReference type="OrthoDB" id="9801938at2"/>
<evidence type="ECO:0000256" key="5">
    <source>
        <dbReference type="RuleBase" id="RU361279"/>
    </source>
</evidence>
<keyword evidence="5" id="KW-0479">Metal-binding</keyword>
<feature type="binding site" evidence="4">
    <location>
        <position position="58"/>
    </location>
    <ligand>
        <name>substrate</name>
    </ligand>
</feature>
<dbReference type="GO" id="GO:0030272">
    <property type="term" value="F:5-formyltetrahydrofolate cyclo-ligase activity"/>
    <property type="evidence" value="ECO:0007669"/>
    <property type="project" value="UniProtKB-EC"/>
</dbReference>
<evidence type="ECO:0000313" key="7">
    <source>
        <dbReference type="Proteomes" id="UP000001635"/>
    </source>
</evidence>
<feature type="binding site" evidence="4">
    <location>
        <position position="51"/>
    </location>
    <ligand>
        <name>substrate</name>
    </ligand>
</feature>
<dbReference type="NCBIfam" id="TIGR02727">
    <property type="entry name" value="MTHFS_bact"/>
    <property type="match status" value="1"/>
</dbReference>
<dbReference type="KEGG" id="cmr:Cycma_1345"/>
<evidence type="ECO:0000256" key="3">
    <source>
        <dbReference type="ARBA" id="ARBA00022840"/>
    </source>
</evidence>
<name>G0J0Z0_CYCMS</name>
<proteinExistence type="inferred from homology"/>
<keyword evidence="6" id="KW-0436">Ligase</keyword>
<dbReference type="GO" id="GO:0005524">
    <property type="term" value="F:ATP binding"/>
    <property type="evidence" value="ECO:0007669"/>
    <property type="project" value="UniProtKB-KW"/>
</dbReference>
<dbReference type="HOGENOM" id="CLU_066245_0_2_10"/>
<dbReference type="GO" id="GO:0009396">
    <property type="term" value="P:folic acid-containing compound biosynthetic process"/>
    <property type="evidence" value="ECO:0007669"/>
    <property type="project" value="TreeGrafter"/>
</dbReference>
<comment type="cofactor">
    <cofactor evidence="5">
        <name>Mg(2+)</name>
        <dbReference type="ChEBI" id="CHEBI:18420"/>
    </cofactor>
</comment>
<accession>G0J0Z0</accession>
<evidence type="ECO:0000256" key="4">
    <source>
        <dbReference type="PIRSR" id="PIRSR006806-1"/>
    </source>
</evidence>
<feature type="binding site" evidence="4">
    <location>
        <begin position="4"/>
        <end position="8"/>
    </location>
    <ligand>
        <name>ATP</name>
        <dbReference type="ChEBI" id="CHEBI:30616"/>
    </ligand>
</feature>
<dbReference type="PIRSF" id="PIRSF006806">
    <property type="entry name" value="FTHF_cligase"/>
    <property type="match status" value="1"/>
</dbReference>
<dbReference type="AlphaFoldDB" id="G0J0Z0"/>
<dbReference type="SUPFAM" id="SSF100950">
    <property type="entry name" value="NagB/RpiA/CoA transferase-like"/>
    <property type="match status" value="1"/>
</dbReference>
<sequence>MVTKEVLRKQLRTSRQALGMEEREAYSQQITSNCLLFLKQFPKIRHVHLFLPIKKLLEVNTVSLLQSLFDLNYHVYSSITVHHAQKMATVKLTPKTVYENDKLGIPVPKDPVLMDDPKIVELVFVPLLGIDSRGNRIGYGLGFYDRFFKELSEDVMKIGLSFNAPMSEELPHEPHDIPLDGCIHPGGITLFENY</sequence>
<feature type="binding site" evidence="4">
    <location>
        <begin position="136"/>
        <end position="144"/>
    </location>
    <ligand>
        <name>ATP</name>
        <dbReference type="ChEBI" id="CHEBI:30616"/>
    </ligand>
</feature>
<dbReference type="GO" id="GO:0035999">
    <property type="term" value="P:tetrahydrofolate interconversion"/>
    <property type="evidence" value="ECO:0007669"/>
    <property type="project" value="TreeGrafter"/>
</dbReference>
<dbReference type="Pfam" id="PF01812">
    <property type="entry name" value="5-FTHF_cyc-lig"/>
    <property type="match status" value="1"/>
</dbReference>
<keyword evidence="2 4" id="KW-0547">Nucleotide-binding</keyword>
<dbReference type="EC" id="6.3.3.2" evidence="5"/>
<dbReference type="InterPro" id="IPR002698">
    <property type="entry name" value="FTHF_cligase"/>
</dbReference>
<comment type="similarity">
    <text evidence="1 5">Belongs to the 5-formyltetrahydrofolate cyclo-ligase family.</text>
</comment>
<dbReference type="STRING" id="880070.Cycma_1345"/>
<gene>
    <name evidence="6" type="ordered locus">Cycma_1345</name>
</gene>